<accession>A0A9W8IKT0</accession>
<dbReference type="InterPro" id="IPR019128">
    <property type="entry name" value="Dcc1"/>
</dbReference>
<dbReference type="InterPro" id="IPR036412">
    <property type="entry name" value="HAD-like_sf"/>
</dbReference>
<protein>
    <recommendedName>
        <fullName evidence="5">HAD-superfamily phosphatase</fullName>
    </recommendedName>
</protein>
<reference evidence="3" key="1">
    <citation type="submission" date="2022-07" db="EMBL/GenBank/DDBJ databases">
        <title>Phylogenomic reconstructions and comparative analyses of Kickxellomycotina fungi.</title>
        <authorList>
            <person name="Reynolds N.K."/>
            <person name="Stajich J.E."/>
            <person name="Barry K."/>
            <person name="Grigoriev I.V."/>
            <person name="Crous P."/>
            <person name="Smith M.E."/>
        </authorList>
    </citation>
    <scope>NUCLEOTIDE SEQUENCE</scope>
    <source>
        <strain evidence="3">RSA 476</strain>
    </source>
</reference>
<dbReference type="GO" id="GO:0031390">
    <property type="term" value="C:Ctf18 RFC-like complex"/>
    <property type="evidence" value="ECO:0007669"/>
    <property type="project" value="InterPro"/>
</dbReference>
<sequence>MTSPESGRIFGLSASAGYPEEEYRLLELPASIIAQLEATPHARLTVRGRSSDMAVLIDPNEHAHQLHTAHTSNNLYLLSHTDQDLQLCAKLNQTFELQATNPQIRPRLMEVLGWDTRGAFRGAELDTPAVGCVVTDALLSRHVPAGDRQRLRALADIPAFYVDGVWRVVEPAYCMELLRLVLATAVENDWPLDALDPQAMYQALRTEDSAIPPELIAAVLARFSHFTGTYAIDSRRVAKFLAQQIFAAEGMRAWPVSEFLLALRATMPPQLSSDFPDWRSTAIPRSIVRDLAYASTPIDTHLIYTEAGVPSHSTYLNPLLRSDLPSEPRARLRKLFEVKHKWSKSEVLPFLEDLADVDLELLEQGNEAAAAVVSKTVDGWLIKFGRGVKAPNGELWFNAAGVQSALTLLRRPHLLMPHLSVPDMRSIPYETLRTSGIKYLVFDKDNCLTAPYATEIHPEFQHAWSECISIFTRSNILIVSNSAGTPDSTSTDEVEMALGVPVLRHTVKKPGCGQEILDALGAKPSEIAVVGDRLATDVVLANTNAMLAIWTRDIITEKGDNPVAVVLRALEHRLYEVLRRRNVQPPAHPSGVSSHV</sequence>
<dbReference type="GO" id="GO:0006260">
    <property type="term" value="P:DNA replication"/>
    <property type="evidence" value="ECO:0007669"/>
    <property type="project" value="UniProtKB-KW"/>
</dbReference>
<comment type="caution">
    <text evidence="3">The sequence shown here is derived from an EMBL/GenBank/DDBJ whole genome shotgun (WGS) entry which is preliminary data.</text>
</comment>
<keyword evidence="4" id="KW-1185">Reference proteome</keyword>
<evidence type="ECO:0000313" key="3">
    <source>
        <dbReference type="EMBL" id="KAJ2859126.1"/>
    </source>
</evidence>
<proteinExistence type="inferred from homology"/>
<dbReference type="InterPro" id="IPR010021">
    <property type="entry name" value="PGPP1/Gep4"/>
</dbReference>
<evidence type="ECO:0000256" key="2">
    <source>
        <dbReference type="ARBA" id="ARBA00022705"/>
    </source>
</evidence>
<dbReference type="GO" id="GO:0000785">
    <property type="term" value="C:chromatin"/>
    <property type="evidence" value="ECO:0007669"/>
    <property type="project" value="TreeGrafter"/>
</dbReference>
<dbReference type="Gene3D" id="3.40.50.1000">
    <property type="entry name" value="HAD superfamily/HAD-like"/>
    <property type="match status" value="1"/>
</dbReference>
<evidence type="ECO:0000313" key="4">
    <source>
        <dbReference type="Proteomes" id="UP001140074"/>
    </source>
</evidence>
<organism evidence="3 4">
    <name type="scientific">Coemansia aciculifera</name>
    <dbReference type="NCBI Taxonomy" id="417176"/>
    <lineage>
        <taxon>Eukaryota</taxon>
        <taxon>Fungi</taxon>
        <taxon>Fungi incertae sedis</taxon>
        <taxon>Zoopagomycota</taxon>
        <taxon>Kickxellomycotina</taxon>
        <taxon>Kickxellomycetes</taxon>
        <taxon>Kickxellales</taxon>
        <taxon>Kickxellaceae</taxon>
        <taxon>Coemansia</taxon>
    </lineage>
</organism>
<dbReference type="PANTHER" id="PTHR13395">
    <property type="entry name" value="SISTER CHROMATID COHESION PROTEIN DCC1-RELATED"/>
    <property type="match status" value="1"/>
</dbReference>
<dbReference type="GO" id="GO:0034088">
    <property type="term" value="P:maintenance of mitotic sister chromatid cohesion"/>
    <property type="evidence" value="ECO:0007669"/>
    <property type="project" value="TreeGrafter"/>
</dbReference>
<evidence type="ECO:0008006" key="5">
    <source>
        <dbReference type="Google" id="ProtNLM"/>
    </source>
</evidence>
<name>A0A9W8IKT0_9FUNG</name>
<dbReference type="GO" id="GO:0000775">
    <property type="term" value="C:chromosome, centromeric region"/>
    <property type="evidence" value="ECO:0007669"/>
    <property type="project" value="TreeGrafter"/>
</dbReference>
<evidence type="ECO:0000256" key="1">
    <source>
        <dbReference type="ARBA" id="ARBA00007017"/>
    </source>
</evidence>
<dbReference type="NCBIfam" id="TIGR01668">
    <property type="entry name" value="YqeG_hyp_ppase"/>
    <property type="match status" value="1"/>
</dbReference>
<dbReference type="PANTHER" id="PTHR13395:SF6">
    <property type="entry name" value="SISTER CHROMATID COHESION PROTEIN DCC1"/>
    <property type="match status" value="1"/>
</dbReference>
<dbReference type="SUPFAM" id="SSF56784">
    <property type="entry name" value="HAD-like"/>
    <property type="match status" value="1"/>
</dbReference>
<dbReference type="AlphaFoldDB" id="A0A9W8IKT0"/>
<dbReference type="EMBL" id="JANBUY010000430">
    <property type="protein sequence ID" value="KAJ2859126.1"/>
    <property type="molecule type" value="Genomic_DNA"/>
</dbReference>
<gene>
    <name evidence="3" type="ORF">GGH94_006276</name>
</gene>
<dbReference type="Pfam" id="PF09419">
    <property type="entry name" value="PGP_phosphatase"/>
    <property type="match status" value="1"/>
</dbReference>
<dbReference type="GO" id="GO:0008962">
    <property type="term" value="F:phosphatidylglycerophosphatase activity"/>
    <property type="evidence" value="ECO:0007669"/>
    <property type="project" value="InterPro"/>
</dbReference>
<dbReference type="Proteomes" id="UP001140074">
    <property type="component" value="Unassembled WGS sequence"/>
</dbReference>
<comment type="similarity">
    <text evidence="1">Belongs to the DCC1 family.</text>
</comment>
<keyword evidence="2" id="KW-0235">DNA replication</keyword>
<dbReference type="Pfam" id="PF09724">
    <property type="entry name" value="Dcc1"/>
    <property type="match status" value="1"/>
</dbReference>
<dbReference type="InterPro" id="IPR027706">
    <property type="entry name" value="PGP_Pase"/>
</dbReference>
<dbReference type="InterPro" id="IPR023214">
    <property type="entry name" value="HAD_sf"/>
</dbReference>